<gene>
    <name evidence="3" type="primary">tdiB-2</name>
    <name evidence="3" type="ORF">CGGC5_v008073</name>
</gene>
<comment type="caution">
    <text evidence="3">The sequence shown here is derived from an EMBL/GenBank/DDBJ whole genome shotgun (WGS) entry which is preliminary data.</text>
</comment>
<sequence>MTEIHHSTAVPGANGTTRNISNVYSRVDHSSTNKGHSEAKPLVSSWLPTFHDTLSPLMRWTGHYPPKLQDYYLNFARDVVVPRLNPPRPADWPKYIGTHDHAPYEISIAFAPRKKAKVRFSVQPLVDSPKDDDPLGQKELRKKLDDMAIACHADRKRQDAFLDAVFLTDEEQIGLIEKSGAAGALPQQNVFCAFDLEPADENGSPTIHMKTYLFPQLKALATGRDLMDITESVLIRLADGDKALLDAWDMLKTFLTTDGKDNLIHFFAIDAVAPHMKPRFKVYTHTHVNSLASAQHVMTMGGRHPTPKFLNTVWPLLMDMEDVPLAERDGLQKPLAEPDSKYCGLNPTFELVPGSAVPHVKMYMPIWQYARDEPGVVRRYQRLLETQGLGDYDMEAAVQCTLGDKRDTGMHNMASIVPTGDGESVAFTAYLGPRFWE</sequence>
<dbReference type="EMBL" id="ANPB02000004">
    <property type="protein sequence ID" value="KAF4484449.1"/>
    <property type="molecule type" value="Genomic_DNA"/>
</dbReference>
<dbReference type="RefSeq" id="XP_031891711.1">
    <property type="nucleotide sequence ID" value="XM_032023072.1"/>
</dbReference>
<dbReference type="InterPro" id="IPR033964">
    <property type="entry name" value="ABBA"/>
</dbReference>
<dbReference type="Proteomes" id="UP000011096">
    <property type="component" value="Unassembled WGS sequence"/>
</dbReference>
<dbReference type="AlphaFoldDB" id="A0A7J6J6C5"/>
<dbReference type="Pfam" id="PF11991">
    <property type="entry name" value="Trp_DMAT"/>
    <property type="match status" value="1"/>
</dbReference>
<dbReference type="SFLD" id="SFLDG01162">
    <property type="entry name" value="I"/>
    <property type="match status" value="1"/>
</dbReference>
<dbReference type="NCBIfam" id="TIGR03429">
    <property type="entry name" value="arom_pren_DMATS"/>
    <property type="match status" value="1"/>
</dbReference>
<evidence type="ECO:0000256" key="1">
    <source>
        <dbReference type="ARBA" id="ARBA00022679"/>
    </source>
</evidence>
<reference evidence="3 4" key="2">
    <citation type="submission" date="2020-04" db="EMBL/GenBank/DDBJ databases">
        <title>Genome sequencing and assembly of multiple isolates from the Colletotrichum gloeosporioides species complex.</title>
        <authorList>
            <person name="Gan P."/>
            <person name="Shirasu K."/>
        </authorList>
    </citation>
    <scope>NUCLEOTIDE SEQUENCE [LARGE SCALE GENOMIC DNA]</scope>
    <source>
        <strain evidence="3 4">Nara gc5</strain>
    </source>
</reference>
<dbReference type="InterPro" id="IPR017795">
    <property type="entry name" value="ABBA_NscD-like"/>
</dbReference>
<keyword evidence="1 3" id="KW-0808">Transferase</keyword>
<evidence type="ECO:0000313" key="4">
    <source>
        <dbReference type="Proteomes" id="UP000011096"/>
    </source>
</evidence>
<feature type="region of interest" description="Disordered" evidence="2">
    <location>
        <begin position="1"/>
        <end position="22"/>
    </location>
</feature>
<dbReference type="PANTHER" id="PTHR40627:SF5">
    <property type="entry name" value="INDOLE PRENYLTRANSFERASE TDIB"/>
    <property type="match status" value="1"/>
</dbReference>
<name>A0A7J6J6C5_COLFN</name>
<dbReference type="GeneID" id="43607259"/>
<dbReference type="GO" id="GO:0009820">
    <property type="term" value="P:alkaloid metabolic process"/>
    <property type="evidence" value="ECO:0007669"/>
    <property type="project" value="InterPro"/>
</dbReference>
<evidence type="ECO:0000313" key="3">
    <source>
        <dbReference type="EMBL" id="KAF4484449.1"/>
    </source>
</evidence>
<protein>
    <submittedName>
        <fullName evidence="3">Indole prenyltransferase tdiB</fullName>
    </submittedName>
</protein>
<proteinExistence type="predicted"/>
<dbReference type="OrthoDB" id="5392033at2759"/>
<organism evidence="3 4">
    <name type="scientific">Colletotrichum fructicola (strain Nara gc5)</name>
    <name type="common">Anthracnose fungus</name>
    <name type="synonym">Colletotrichum gloeosporioides (strain Nara gc5)</name>
    <dbReference type="NCBI Taxonomy" id="1213859"/>
    <lineage>
        <taxon>Eukaryota</taxon>
        <taxon>Fungi</taxon>
        <taxon>Dikarya</taxon>
        <taxon>Ascomycota</taxon>
        <taxon>Pezizomycotina</taxon>
        <taxon>Sordariomycetes</taxon>
        <taxon>Hypocreomycetidae</taxon>
        <taxon>Glomerellales</taxon>
        <taxon>Glomerellaceae</taxon>
        <taxon>Colletotrichum</taxon>
        <taxon>Colletotrichum gloeosporioides species complex</taxon>
    </lineage>
</organism>
<dbReference type="SFLD" id="SFLDS00036">
    <property type="entry name" value="Aromatic_Prenyltransferase"/>
    <property type="match status" value="1"/>
</dbReference>
<dbReference type="CDD" id="cd13929">
    <property type="entry name" value="PT-DMATS_CymD"/>
    <property type="match status" value="1"/>
</dbReference>
<reference evidence="3 4" key="1">
    <citation type="submission" date="2012-08" db="EMBL/GenBank/DDBJ databases">
        <authorList>
            <person name="Gan P.H.P."/>
            <person name="Ikeda K."/>
            <person name="Irieda H."/>
            <person name="Narusaka M."/>
            <person name="O'Connell R.J."/>
            <person name="Narusaka Y."/>
            <person name="Takano Y."/>
            <person name="Kubo Y."/>
            <person name="Shirasu K."/>
        </authorList>
    </citation>
    <scope>NUCLEOTIDE SEQUENCE [LARGE SCALE GENOMIC DNA]</scope>
    <source>
        <strain evidence="3 4">Nara gc5</strain>
    </source>
</reference>
<dbReference type="PANTHER" id="PTHR40627">
    <property type="entry name" value="INDOLE PRENYLTRANSFERASE TDIB-RELATED"/>
    <property type="match status" value="1"/>
</dbReference>
<evidence type="ECO:0000256" key="2">
    <source>
        <dbReference type="SAM" id="MobiDB-lite"/>
    </source>
</evidence>
<dbReference type="GO" id="GO:0016765">
    <property type="term" value="F:transferase activity, transferring alkyl or aryl (other than methyl) groups"/>
    <property type="evidence" value="ECO:0007669"/>
    <property type="project" value="InterPro"/>
</dbReference>
<keyword evidence="4" id="KW-1185">Reference proteome</keyword>
<dbReference type="InParanoid" id="A0A7J6J6C5"/>
<accession>A0A7J6J6C5</accession>